<comment type="subcellular location">
    <subcellularLocation>
        <location evidence="1">Mitochondrion</location>
    </subcellularLocation>
</comment>
<keyword evidence="5" id="KW-0496">Mitochondrion</keyword>
<organism evidence="9 10">
    <name type="scientific">Macrostomum lignano</name>
    <dbReference type="NCBI Taxonomy" id="282301"/>
    <lineage>
        <taxon>Eukaryota</taxon>
        <taxon>Metazoa</taxon>
        <taxon>Spiralia</taxon>
        <taxon>Lophotrochozoa</taxon>
        <taxon>Platyhelminthes</taxon>
        <taxon>Rhabditophora</taxon>
        <taxon>Macrostomorpha</taxon>
        <taxon>Macrostomida</taxon>
        <taxon>Macrostomidae</taxon>
        <taxon>Macrostomum</taxon>
    </lineage>
</organism>
<comment type="similarity">
    <text evidence="2">Belongs to the mitochondrion-specific ribosomal protein mL52 family.</text>
</comment>
<dbReference type="InterPro" id="IPR034596">
    <property type="entry name" value="Ribosomal_mL52"/>
</dbReference>
<dbReference type="PANTHER" id="PTHR34090">
    <property type="entry name" value="39S RIBOSOMAL PROTEIN L52, MITOCHONDRIAL"/>
    <property type="match status" value="1"/>
</dbReference>
<sequence length="155" mass="16905">MLNCMPGVASSASLLTAAFRVPSAGLRTSSCLANICWYRLRRGLPPNGNERGPLTDLPDWTFADGRPTPFSTSGQQRRHAANRQVAQQALAAMESVDLAAKADELRQRVQQAEAERLRPGLRPKRGRHAGLRAGLLLLVVYKNIKLVAPELPLSI</sequence>
<name>A0A1I8IGZ7_9PLAT</name>
<evidence type="ECO:0000256" key="4">
    <source>
        <dbReference type="ARBA" id="ARBA00022980"/>
    </source>
</evidence>
<evidence type="ECO:0000256" key="3">
    <source>
        <dbReference type="ARBA" id="ARBA00022946"/>
    </source>
</evidence>
<protein>
    <recommendedName>
        <fullName evidence="7">Large ribosomal subunit protein mL52</fullName>
    </recommendedName>
    <alternativeName>
        <fullName evidence="8">39S ribosomal protein L52, mitochondrial</fullName>
    </alternativeName>
</protein>
<evidence type="ECO:0000256" key="8">
    <source>
        <dbReference type="ARBA" id="ARBA00035425"/>
    </source>
</evidence>
<dbReference type="Proteomes" id="UP000095280">
    <property type="component" value="Unplaced"/>
</dbReference>
<keyword evidence="6" id="KW-0687">Ribonucleoprotein</keyword>
<accession>A0A1I8IGZ7</accession>
<dbReference type="WBParaSite" id="maker-uti_cns_0012314-snap-gene-0.2-mRNA-1">
    <property type="protein sequence ID" value="maker-uti_cns_0012314-snap-gene-0.2-mRNA-1"/>
    <property type="gene ID" value="maker-uti_cns_0012314-snap-gene-0.2"/>
</dbReference>
<evidence type="ECO:0000256" key="5">
    <source>
        <dbReference type="ARBA" id="ARBA00023128"/>
    </source>
</evidence>
<dbReference type="AlphaFoldDB" id="A0A1I8IGZ7"/>
<dbReference type="Pfam" id="PF18699">
    <property type="entry name" value="MRPL52"/>
    <property type="match status" value="1"/>
</dbReference>
<evidence type="ECO:0000256" key="6">
    <source>
        <dbReference type="ARBA" id="ARBA00023274"/>
    </source>
</evidence>
<evidence type="ECO:0000313" key="9">
    <source>
        <dbReference type="Proteomes" id="UP000095280"/>
    </source>
</evidence>
<proteinExistence type="inferred from homology"/>
<dbReference type="PANTHER" id="PTHR34090:SF1">
    <property type="entry name" value="LARGE RIBOSOMAL SUBUNIT PROTEIN ML52"/>
    <property type="match status" value="1"/>
</dbReference>
<evidence type="ECO:0000313" key="10">
    <source>
        <dbReference type="WBParaSite" id="maker-uti_cns_0012314-snap-gene-0.2-mRNA-1"/>
    </source>
</evidence>
<evidence type="ECO:0000256" key="1">
    <source>
        <dbReference type="ARBA" id="ARBA00004173"/>
    </source>
</evidence>
<evidence type="ECO:0000256" key="2">
    <source>
        <dbReference type="ARBA" id="ARBA00007232"/>
    </source>
</evidence>
<keyword evidence="9" id="KW-1185">Reference proteome</keyword>
<keyword evidence="4" id="KW-0689">Ribosomal protein</keyword>
<reference evidence="10" key="1">
    <citation type="submission" date="2016-11" db="UniProtKB">
        <authorList>
            <consortium name="WormBaseParasite"/>
        </authorList>
    </citation>
    <scope>IDENTIFICATION</scope>
</reference>
<dbReference type="GO" id="GO:0005762">
    <property type="term" value="C:mitochondrial large ribosomal subunit"/>
    <property type="evidence" value="ECO:0007669"/>
    <property type="project" value="InterPro"/>
</dbReference>
<evidence type="ECO:0000256" key="7">
    <source>
        <dbReference type="ARBA" id="ARBA00035181"/>
    </source>
</evidence>
<dbReference type="GO" id="GO:0032543">
    <property type="term" value="P:mitochondrial translation"/>
    <property type="evidence" value="ECO:0007669"/>
    <property type="project" value="InterPro"/>
</dbReference>
<dbReference type="GO" id="GO:0003735">
    <property type="term" value="F:structural constituent of ribosome"/>
    <property type="evidence" value="ECO:0007669"/>
    <property type="project" value="InterPro"/>
</dbReference>
<keyword evidence="3" id="KW-0809">Transit peptide</keyword>